<dbReference type="STRING" id="1513793.SAMN06296036_12397"/>
<evidence type="ECO:0008006" key="3">
    <source>
        <dbReference type="Google" id="ProtNLM"/>
    </source>
</evidence>
<sequence>MILHLEILKRRLRGLSLVFPVFLCHCTSTPKTTPPVASKTIPFDSSDWLSENIPETIPFDTKILPVFQVSRRFAELRQGPGLEFPLLDKPLKQGELAIRLYRFQYWYKVVSPESGAKGWVHRKTLSKAKGVKKHIKLSSQALPNVFVSKPGAALYDYQSKKKIDVSLPAGYRFKALNHKGPFVLIYLPKTHSVAWIKRGHIR</sequence>
<evidence type="ECO:0000313" key="1">
    <source>
        <dbReference type="EMBL" id="SMF67114.1"/>
    </source>
</evidence>
<dbReference type="EMBL" id="FWZT01000023">
    <property type="protein sequence ID" value="SMF67114.1"/>
    <property type="molecule type" value="Genomic_DNA"/>
</dbReference>
<gene>
    <name evidence="1" type="ORF">SAMN06296036_12397</name>
</gene>
<dbReference type="Proteomes" id="UP000192907">
    <property type="component" value="Unassembled WGS sequence"/>
</dbReference>
<protein>
    <recommendedName>
        <fullName evidence="3">SH3 domain-containing protein</fullName>
    </recommendedName>
</protein>
<dbReference type="AlphaFoldDB" id="A0A1Y6CQ07"/>
<accession>A0A1Y6CQ07</accession>
<reference evidence="2" key="1">
    <citation type="submission" date="2017-04" db="EMBL/GenBank/DDBJ databases">
        <authorList>
            <person name="Varghese N."/>
            <person name="Submissions S."/>
        </authorList>
    </citation>
    <scope>NUCLEOTIDE SEQUENCE [LARGE SCALE GENOMIC DNA]</scope>
    <source>
        <strain evidence="2">RKEM611</strain>
    </source>
</reference>
<keyword evidence="2" id="KW-1185">Reference proteome</keyword>
<organism evidence="1 2">
    <name type="scientific">Pseudobacteriovorax antillogorgiicola</name>
    <dbReference type="NCBI Taxonomy" id="1513793"/>
    <lineage>
        <taxon>Bacteria</taxon>
        <taxon>Pseudomonadati</taxon>
        <taxon>Bdellovibrionota</taxon>
        <taxon>Oligoflexia</taxon>
        <taxon>Oligoflexales</taxon>
        <taxon>Pseudobacteriovoracaceae</taxon>
        <taxon>Pseudobacteriovorax</taxon>
    </lineage>
</organism>
<dbReference type="RefSeq" id="WP_132323721.1">
    <property type="nucleotide sequence ID" value="NZ_FWZT01000023.1"/>
</dbReference>
<evidence type="ECO:0000313" key="2">
    <source>
        <dbReference type="Proteomes" id="UP000192907"/>
    </source>
</evidence>
<proteinExistence type="predicted"/>
<name>A0A1Y6CQ07_9BACT</name>
<dbReference type="OrthoDB" id="9810773at2"/>